<comment type="similarity">
    <text evidence="1">Belongs to the 'GDXG' lipolytic enzyme family.</text>
</comment>
<organism evidence="5 6">
    <name type="scientific">Handroanthus impetiginosus</name>
    <dbReference type="NCBI Taxonomy" id="429701"/>
    <lineage>
        <taxon>Eukaryota</taxon>
        <taxon>Viridiplantae</taxon>
        <taxon>Streptophyta</taxon>
        <taxon>Embryophyta</taxon>
        <taxon>Tracheophyta</taxon>
        <taxon>Spermatophyta</taxon>
        <taxon>Magnoliopsida</taxon>
        <taxon>eudicotyledons</taxon>
        <taxon>Gunneridae</taxon>
        <taxon>Pentapetalae</taxon>
        <taxon>asterids</taxon>
        <taxon>lamiids</taxon>
        <taxon>Lamiales</taxon>
        <taxon>Bignoniaceae</taxon>
        <taxon>Crescentiina</taxon>
        <taxon>Tabebuia alliance</taxon>
        <taxon>Handroanthus</taxon>
    </lineage>
</organism>
<reference evidence="6" key="1">
    <citation type="journal article" date="2018" name="Gigascience">
        <title>Genome assembly of the Pink Ipe (Handroanthus impetiginosus, Bignoniaceae), a highly valued, ecologically keystone Neotropical timber forest tree.</title>
        <authorList>
            <person name="Silva-Junior O.B."/>
            <person name="Grattapaglia D."/>
            <person name="Novaes E."/>
            <person name="Collevatti R.G."/>
        </authorList>
    </citation>
    <scope>NUCLEOTIDE SEQUENCE [LARGE SCALE GENOMIC DNA]</scope>
    <source>
        <strain evidence="6">cv. UFG-1</strain>
    </source>
</reference>
<dbReference type="InterPro" id="IPR050466">
    <property type="entry name" value="Carboxylest/Gibb_receptor"/>
</dbReference>
<evidence type="ECO:0000256" key="2">
    <source>
        <dbReference type="ARBA" id="ARBA00022801"/>
    </source>
</evidence>
<protein>
    <submittedName>
        <fullName evidence="5">Arylacetamide deacetylase</fullName>
        <ecNumber evidence="5">4.2.1.105</ecNumber>
    </submittedName>
</protein>
<evidence type="ECO:0000256" key="3">
    <source>
        <dbReference type="SAM" id="MobiDB-lite"/>
    </source>
</evidence>
<dbReference type="Pfam" id="PF07859">
    <property type="entry name" value="Abhydrolase_3"/>
    <property type="match status" value="1"/>
</dbReference>
<evidence type="ECO:0000259" key="4">
    <source>
        <dbReference type="Pfam" id="PF07859"/>
    </source>
</evidence>
<dbReference type="PROSITE" id="PS01173">
    <property type="entry name" value="LIPASE_GDXG_HIS"/>
    <property type="match status" value="1"/>
</dbReference>
<feature type="region of interest" description="Disordered" evidence="3">
    <location>
        <begin position="41"/>
        <end position="63"/>
    </location>
</feature>
<keyword evidence="5" id="KW-0456">Lyase</keyword>
<accession>A0A2G9GSC6</accession>
<dbReference type="OrthoDB" id="408631at2759"/>
<keyword evidence="2" id="KW-0378">Hydrolase</keyword>
<feature type="domain" description="Alpha/beta hydrolase fold-3" evidence="4">
    <location>
        <begin position="85"/>
        <end position="310"/>
    </location>
</feature>
<evidence type="ECO:0000313" key="6">
    <source>
        <dbReference type="Proteomes" id="UP000231279"/>
    </source>
</evidence>
<dbReference type="PANTHER" id="PTHR23024:SF551">
    <property type="entry name" value="2-HYDROXYISOFLAVANONE DEHYDRATASE-LIKE"/>
    <property type="match status" value="1"/>
</dbReference>
<proteinExistence type="inferred from homology"/>
<dbReference type="EMBL" id="NKXS01003879">
    <property type="protein sequence ID" value="PIN08181.1"/>
    <property type="molecule type" value="Genomic_DNA"/>
</dbReference>
<keyword evidence="6" id="KW-1185">Reference proteome</keyword>
<name>A0A2G9GSC6_9LAMI</name>
<dbReference type="EC" id="4.2.1.105" evidence="5"/>
<dbReference type="GO" id="GO:0016787">
    <property type="term" value="F:hydrolase activity"/>
    <property type="evidence" value="ECO:0007669"/>
    <property type="project" value="UniProtKB-KW"/>
</dbReference>
<dbReference type="STRING" id="429701.A0A2G9GSC6"/>
<dbReference type="GO" id="GO:0033987">
    <property type="term" value="F:2-hydroxyisoflavanone dehydratase activity"/>
    <property type="evidence" value="ECO:0007669"/>
    <property type="project" value="UniProtKB-EC"/>
</dbReference>
<dbReference type="InterPro" id="IPR029058">
    <property type="entry name" value="AB_hydrolase_fold"/>
</dbReference>
<dbReference type="Gene3D" id="3.40.50.1820">
    <property type="entry name" value="alpha/beta hydrolase"/>
    <property type="match status" value="1"/>
</dbReference>
<comment type="caution">
    <text evidence="5">The sequence shown here is derived from an EMBL/GenBank/DDBJ whole genome shotgun (WGS) entry which is preliminary data.</text>
</comment>
<evidence type="ECO:0000313" key="5">
    <source>
        <dbReference type="EMBL" id="PIN08181.1"/>
    </source>
</evidence>
<dbReference type="SUPFAM" id="SSF53474">
    <property type="entry name" value="alpha/beta-Hydrolases"/>
    <property type="match status" value="1"/>
</dbReference>
<dbReference type="PANTHER" id="PTHR23024">
    <property type="entry name" value="ARYLACETAMIDE DEACETYLASE"/>
    <property type="match status" value="1"/>
</dbReference>
<dbReference type="InterPro" id="IPR013094">
    <property type="entry name" value="AB_hydrolase_3"/>
</dbReference>
<dbReference type="InterPro" id="IPR002168">
    <property type="entry name" value="Lipase_GDXG_HIS_AS"/>
</dbReference>
<dbReference type="AlphaFoldDB" id="A0A2G9GSC6"/>
<dbReference type="Proteomes" id="UP000231279">
    <property type="component" value="Unassembled WGS sequence"/>
</dbReference>
<gene>
    <name evidence="5" type="ORF">CDL12_19242</name>
</gene>
<evidence type="ECO:0000256" key="1">
    <source>
        <dbReference type="ARBA" id="ARBA00010515"/>
    </source>
</evidence>
<sequence length="318" mass="34553">MASPTTAAAATVAANTTTKQILVDLSPIIKVYTDGTVERPIASPYVPPSPEDPTTAVASKDTATTPATRLHLPKLTTPTQKIPILVYFHGGGFLMESAFSFLDHRYLNILSSKSNALIISVEYRLAPEHPLPAAYEDSWTALKWVCSHILDKTHFEKDPWITNHADFNKLYIGGDSAGANIAHNMAMRAGSEPLPGKVKITGTILCHPYFWGSNPIGNETKEDVEQSICYRIWELAYPNAAGGIDNPMINPIGDGAPSLSGLGCSKLLVSLAEKDILTERGMAYVEKVKESGWKGDVEVVVVEGEDHCFQIFDPESEN</sequence>